<dbReference type="SUPFAM" id="SSF51445">
    <property type="entry name" value="(Trans)glycosidases"/>
    <property type="match status" value="1"/>
</dbReference>
<dbReference type="EMBL" id="AM039952">
    <property type="protein sequence ID" value="CAJ22988.1"/>
    <property type="molecule type" value="Genomic_DNA"/>
</dbReference>
<dbReference type="KEGG" id="xcv:XCV1357"/>
<dbReference type="GO" id="GO:0006004">
    <property type="term" value="P:fucose metabolic process"/>
    <property type="evidence" value="ECO:0007669"/>
    <property type="project" value="TreeGrafter"/>
</dbReference>
<evidence type="ECO:0000256" key="2">
    <source>
        <dbReference type="ARBA" id="ARBA00012662"/>
    </source>
</evidence>
<dbReference type="GO" id="GO:0005764">
    <property type="term" value="C:lysosome"/>
    <property type="evidence" value="ECO:0007669"/>
    <property type="project" value="TreeGrafter"/>
</dbReference>
<name>Q3BVX5_XANE5</name>
<dbReference type="InterPro" id="IPR057739">
    <property type="entry name" value="Glyco_hydro_29_N"/>
</dbReference>
<evidence type="ECO:0000313" key="8">
    <source>
        <dbReference type="Proteomes" id="UP000007069"/>
    </source>
</evidence>
<reference evidence="7 8" key="1">
    <citation type="journal article" date="2005" name="J. Bacteriol.">
        <title>Insights into genome plasticity and pathogenicity of the plant pathogenic Bacterium Xanthomonas campestris pv. vesicatoria revealed by the complete genome sequence.</title>
        <authorList>
            <person name="Thieme F."/>
            <person name="Koebnik R."/>
            <person name="Bekel T."/>
            <person name="Berger C."/>
            <person name="Boch J."/>
            <person name="Buettner D."/>
            <person name="Caldana C."/>
            <person name="Gaigalat L."/>
            <person name="Goesmann A."/>
            <person name="Kay S."/>
            <person name="Kirchner O."/>
            <person name="Lanz C."/>
            <person name="Linke B."/>
            <person name="McHardy A.C."/>
            <person name="Meyer F."/>
            <person name="Mittenhuber G."/>
            <person name="Nies D.H."/>
            <person name="Niesbach-Kloesgen U."/>
            <person name="Patschkowski T."/>
            <person name="Rueckert C."/>
            <person name="Rupp O."/>
            <person name="Schneicker S."/>
            <person name="Schuster S.C."/>
            <person name="Vorhoelter F.J."/>
            <person name="Weber E."/>
            <person name="Puehler A."/>
            <person name="Bonas U."/>
            <person name="Bartels D."/>
            <person name="Kaiser O."/>
        </authorList>
    </citation>
    <scope>NUCLEOTIDE SEQUENCE [LARGE SCALE GENOMIC DNA]</scope>
    <source>
        <strain evidence="7 8">85-10</strain>
    </source>
</reference>
<evidence type="ECO:0000256" key="1">
    <source>
        <dbReference type="ARBA" id="ARBA00007951"/>
    </source>
</evidence>
<evidence type="ECO:0000256" key="3">
    <source>
        <dbReference type="ARBA" id="ARBA00022729"/>
    </source>
</evidence>
<dbReference type="AlphaFoldDB" id="Q3BVX5"/>
<dbReference type="PROSITE" id="PS50022">
    <property type="entry name" value="FA58C_3"/>
    <property type="match status" value="2"/>
</dbReference>
<dbReference type="GO" id="GO:0004560">
    <property type="term" value="F:alpha-L-fucosidase activity"/>
    <property type="evidence" value="ECO:0007669"/>
    <property type="project" value="InterPro"/>
</dbReference>
<dbReference type="InterPro" id="IPR000421">
    <property type="entry name" value="FA58C"/>
</dbReference>
<dbReference type="InterPro" id="IPR017853">
    <property type="entry name" value="GH"/>
</dbReference>
<dbReference type="FunFam" id="3.20.20.80:FF:000052">
    <property type="entry name" value="Putative alpha-L-fucosidase 1"/>
    <property type="match status" value="1"/>
</dbReference>
<organism evidence="8">
    <name type="scientific">Xanthomonas euvesicatoria pv. vesicatoria (strain 85-10)</name>
    <name type="common">Xanthomonas campestris pv. vesicatoria</name>
    <dbReference type="NCBI Taxonomy" id="316273"/>
    <lineage>
        <taxon>Bacteria</taxon>
        <taxon>Pseudomonadati</taxon>
        <taxon>Pseudomonadota</taxon>
        <taxon>Gammaproteobacteria</taxon>
        <taxon>Lysobacterales</taxon>
        <taxon>Lysobacteraceae</taxon>
        <taxon>Xanthomonas</taxon>
    </lineage>
</organism>
<feature type="domain" description="F5/8 type C" evidence="6">
    <location>
        <begin position="611"/>
        <end position="773"/>
    </location>
</feature>
<dbReference type="Gene3D" id="2.60.120.260">
    <property type="entry name" value="Galactose-binding domain-like"/>
    <property type="match status" value="2"/>
</dbReference>
<dbReference type="eggNOG" id="COG3669">
    <property type="taxonomic scope" value="Bacteria"/>
</dbReference>
<keyword evidence="3" id="KW-0732">Signal</keyword>
<proteinExistence type="inferred from homology"/>
<keyword evidence="4" id="KW-0378">Hydrolase</keyword>
<accession>Q3BVX5</accession>
<gene>
    <name evidence="7" type="ordered locus">XCV1357</name>
</gene>
<evidence type="ECO:0000313" key="7">
    <source>
        <dbReference type="EMBL" id="CAJ22988.1"/>
    </source>
</evidence>
<dbReference type="Gene3D" id="3.20.20.80">
    <property type="entry name" value="Glycosidases"/>
    <property type="match status" value="1"/>
</dbReference>
<evidence type="ECO:0000256" key="4">
    <source>
        <dbReference type="ARBA" id="ARBA00022801"/>
    </source>
</evidence>
<comment type="similarity">
    <text evidence="1">Belongs to the glycosyl hydrolase 29 family.</text>
</comment>
<dbReference type="SUPFAM" id="SSF49785">
    <property type="entry name" value="Galactose-binding domain-like"/>
    <property type="match status" value="2"/>
</dbReference>
<dbReference type="InterPro" id="IPR008979">
    <property type="entry name" value="Galactose-bd-like_sf"/>
</dbReference>
<dbReference type="HOGENOM" id="CLU_002934_7_0_6"/>
<dbReference type="PANTHER" id="PTHR10030">
    <property type="entry name" value="ALPHA-L-FUCOSIDASE"/>
    <property type="match status" value="1"/>
</dbReference>
<dbReference type="InterPro" id="IPR000933">
    <property type="entry name" value="Glyco_hydro_29"/>
</dbReference>
<dbReference type="PANTHER" id="PTHR10030:SF37">
    <property type="entry name" value="ALPHA-L-FUCOSIDASE-RELATED"/>
    <property type="match status" value="1"/>
</dbReference>
<dbReference type="GO" id="GO:0016139">
    <property type="term" value="P:glycoside catabolic process"/>
    <property type="evidence" value="ECO:0007669"/>
    <property type="project" value="TreeGrafter"/>
</dbReference>
<feature type="domain" description="F5/8 type C" evidence="6">
    <location>
        <begin position="489"/>
        <end position="603"/>
    </location>
</feature>
<evidence type="ECO:0000256" key="5">
    <source>
        <dbReference type="ARBA" id="ARBA00023295"/>
    </source>
</evidence>
<sequence>MAGSSLRGVDNLWTSRKSVPVKIRPLRSMLMTKLGRCWHADAVVWSLLVVVGQPLFVLFAELASRTQDAAMRAPTTQRAARPSVVKRRLLDLLGTLFGARRANACVCAAHCTHRLLFWDSSPSEKLRSKLVQSRKSPMIDRRTFLATGVVAAASFGASAARIAQTPRASGPAPWGAVPSPRQLRWHRWEQYAFVHFAMNTFTDKEWGYGDEDPRKFDPSDFSADQIVAAAKAGNLKGLIFTAKHHDGFCLWPTRLTEHCIRNSPYKDGKGDIVGEMAAACRRAGLAFGIYLSPWDRNHAEYGRPGYLDYFRKQIVELCTGYGDLFEFWFDGANGGDGYYGGARESRKIDAPAYYNWPRMIELVHRHQPMACTFDPLGADIRWGGNEDGIAGDPSWPTMPNAPYTQENGNSGVRGGALWWPAETNTSIRPGWFYHADEDGKVRSPENLVRYFDTSVARGTNMNLNLPPDRRGRIPDHDVAVLQSFGDAIRASFAIDLAKGAKASASASRGAGFEPARVLDRQPDSYWSTPDEVTTPTLTLELSSAHSFDLIRLREYLPLGVRVTRFAVEAEVDGQWRRLAEAQCIGAQRIVRLERPIAARRVRLVVLEAPVCPAISELALFRAVAPVPVARPMATAPDVLSTAGWRIVEASAPGAETLLDDDASTIWITPAPTPGHPMQVTIDLGGSRQVAGFSLTPSRAVMTGAAPPKGYRAETSEDGQHWQPAGAGELSNIAYALSTQRLNFPGVRQIRYLRLSFAETAVPAERLAIAGIGAFSRLR</sequence>
<evidence type="ECO:0000259" key="6">
    <source>
        <dbReference type="PROSITE" id="PS50022"/>
    </source>
</evidence>
<dbReference type="Proteomes" id="UP000007069">
    <property type="component" value="Chromosome"/>
</dbReference>
<protein>
    <recommendedName>
        <fullName evidence="2">alpha-L-fucosidase</fullName>
        <ecNumber evidence="2">3.2.1.51</ecNumber>
    </recommendedName>
</protein>
<dbReference type="Pfam" id="PF00754">
    <property type="entry name" value="F5_F8_type_C"/>
    <property type="match status" value="2"/>
</dbReference>
<dbReference type="EC" id="3.2.1.51" evidence="2"/>
<dbReference type="STRING" id="456327.BJD11_15895"/>
<keyword evidence="5" id="KW-0326">Glycosidase</keyword>
<dbReference type="Pfam" id="PF01120">
    <property type="entry name" value="Alpha_L_fucos"/>
    <property type="match status" value="1"/>
</dbReference>
<dbReference type="SMR" id="Q3BVX5"/>
<dbReference type="SMART" id="SM00812">
    <property type="entry name" value="Alpha_L_fucos"/>
    <property type="match status" value="1"/>
</dbReference>
<dbReference type="CAZy" id="GH29">
    <property type="family name" value="Glycoside Hydrolase Family 29"/>
</dbReference>